<dbReference type="CDD" id="cd02966">
    <property type="entry name" value="TlpA_like_family"/>
    <property type="match status" value="1"/>
</dbReference>
<dbReference type="InterPro" id="IPR050553">
    <property type="entry name" value="Thioredoxin_ResA/DsbE_sf"/>
</dbReference>
<dbReference type="PANTHER" id="PTHR42852:SF6">
    <property type="entry name" value="THIOL:DISULFIDE INTERCHANGE PROTEIN DSBE"/>
    <property type="match status" value="1"/>
</dbReference>
<dbReference type="GO" id="GO:0016209">
    <property type="term" value="F:antioxidant activity"/>
    <property type="evidence" value="ECO:0007669"/>
    <property type="project" value="InterPro"/>
</dbReference>
<proteinExistence type="predicted"/>
<dbReference type="InterPro" id="IPR000866">
    <property type="entry name" value="AhpC/TSA"/>
</dbReference>
<dbReference type="GO" id="GO:0030313">
    <property type="term" value="C:cell envelope"/>
    <property type="evidence" value="ECO:0007669"/>
    <property type="project" value="UniProtKB-SubCell"/>
</dbReference>
<evidence type="ECO:0000259" key="5">
    <source>
        <dbReference type="PROSITE" id="PS51352"/>
    </source>
</evidence>
<dbReference type="EMBL" id="CAEZVB010000002">
    <property type="protein sequence ID" value="CAB4612639.1"/>
    <property type="molecule type" value="Genomic_DNA"/>
</dbReference>
<dbReference type="EMBL" id="CAEZWR010000034">
    <property type="protein sequence ID" value="CAB4659148.1"/>
    <property type="molecule type" value="Genomic_DNA"/>
</dbReference>
<gene>
    <name evidence="6" type="ORF">UFOPK1908_00158</name>
    <name evidence="7" type="ORF">UFOPK2282_00422</name>
    <name evidence="8" type="ORF">UFOPK3576_01732</name>
</gene>
<evidence type="ECO:0000256" key="3">
    <source>
        <dbReference type="ARBA" id="ARBA00023157"/>
    </source>
</evidence>
<dbReference type="GO" id="GO:0016491">
    <property type="term" value="F:oxidoreductase activity"/>
    <property type="evidence" value="ECO:0007669"/>
    <property type="project" value="InterPro"/>
</dbReference>
<dbReference type="PROSITE" id="PS51352">
    <property type="entry name" value="THIOREDOXIN_2"/>
    <property type="match status" value="1"/>
</dbReference>
<sequence>MLMRNASVRSRVSIGLLALLIVPIAGCSDSQPETSSGSETNFVVGDGSIEVVPAAQRVAAPDFSLPTLEGGTFALGKQRGKIVVMNVWASWCAPCRKEAPDLQAVWKQADKKSVQFVGLDTRDSKTSAQGFIKNYGITYPQAIDTDGQVQLLFRSTLPAQAIPSTLIVDAQGRVAARILGTASQATLRNVIDAVQSSTT</sequence>
<dbReference type="SUPFAM" id="SSF52833">
    <property type="entry name" value="Thioredoxin-like"/>
    <property type="match status" value="1"/>
</dbReference>
<organism evidence="7">
    <name type="scientific">freshwater metagenome</name>
    <dbReference type="NCBI Taxonomy" id="449393"/>
    <lineage>
        <taxon>unclassified sequences</taxon>
        <taxon>metagenomes</taxon>
        <taxon>ecological metagenomes</taxon>
    </lineage>
</organism>
<name>A0A6J6LD44_9ZZZZ</name>
<reference evidence="7" key="1">
    <citation type="submission" date="2020-05" db="EMBL/GenBank/DDBJ databases">
        <authorList>
            <person name="Chiriac C."/>
            <person name="Salcher M."/>
            <person name="Ghai R."/>
            <person name="Kavagutti S V."/>
        </authorList>
    </citation>
    <scope>NUCLEOTIDE SEQUENCE</scope>
</reference>
<dbReference type="InterPro" id="IPR013766">
    <property type="entry name" value="Thioredoxin_domain"/>
</dbReference>
<dbReference type="Pfam" id="PF00578">
    <property type="entry name" value="AhpC-TSA"/>
    <property type="match status" value="1"/>
</dbReference>
<keyword evidence="2" id="KW-0201">Cytochrome c-type biogenesis</keyword>
<dbReference type="Gene3D" id="3.40.30.10">
    <property type="entry name" value="Glutaredoxin"/>
    <property type="match status" value="1"/>
</dbReference>
<dbReference type="EMBL" id="CAFBMO010000136">
    <property type="protein sequence ID" value="CAB4922274.1"/>
    <property type="molecule type" value="Genomic_DNA"/>
</dbReference>
<comment type="subcellular location">
    <subcellularLocation>
        <location evidence="1">Cell envelope</location>
    </subcellularLocation>
</comment>
<evidence type="ECO:0000256" key="4">
    <source>
        <dbReference type="ARBA" id="ARBA00023284"/>
    </source>
</evidence>
<dbReference type="AlphaFoldDB" id="A0A6J6LD44"/>
<dbReference type="PROSITE" id="PS00194">
    <property type="entry name" value="THIOREDOXIN_1"/>
    <property type="match status" value="1"/>
</dbReference>
<protein>
    <submittedName>
        <fullName evidence="7">Unannotated protein</fullName>
    </submittedName>
</protein>
<dbReference type="GO" id="GO:0017004">
    <property type="term" value="P:cytochrome complex assembly"/>
    <property type="evidence" value="ECO:0007669"/>
    <property type="project" value="UniProtKB-KW"/>
</dbReference>
<keyword evidence="4" id="KW-0676">Redox-active center</keyword>
<feature type="domain" description="Thioredoxin" evidence="5">
    <location>
        <begin position="54"/>
        <end position="196"/>
    </location>
</feature>
<evidence type="ECO:0000256" key="1">
    <source>
        <dbReference type="ARBA" id="ARBA00004196"/>
    </source>
</evidence>
<dbReference type="InterPro" id="IPR017937">
    <property type="entry name" value="Thioredoxin_CS"/>
</dbReference>
<dbReference type="InterPro" id="IPR036249">
    <property type="entry name" value="Thioredoxin-like_sf"/>
</dbReference>
<keyword evidence="3" id="KW-1015">Disulfide bond</keyword>
<evidence type="ECO:0000313" key="7">
    <source>
        <dbReference type="EMBL" id="CAB4659148.1"/>
    </source>
</evidence>
<evidence type="ECO:0000256" key="2">
    <source>
        <dbReference type="ARBA" id="ARBA00022748"/>
    </source>
</evidence>
<evidence type="ECO:0000313" key="8">
    <source>
        <dbReference type="EMBL" id="CAB4922274.1"/>
    </source>
</evidence>
<accession>A0A6J6LD44</accession>
<evidence type="ECO:0000313" key="6">
    <source>
        <dbReference type="EMBL" id="CAB4612639.1"/>
    </source>
</evidence>
<dbReference type="PANTHER" id="PTHR42852">
    <property type="entry name" value="THIOL:DISULFIDE INTERCHANGE PROTEIN DSBE"/>
    <property type="match status" value="1"/>
</dbReference>